<proteinExistence type="predicted"/>
<keyword evidence="1" id="KW-0472">Membrane</keyword>
<dbReference type="AlphaFoldDB" id="A0A078H8T8"/>
<keyword evidence="1" id="KW-0812">Transmembrane</keyword>
<evidence type="ECO:0000313" key="3">
    <source>
        <dbReference type="Proteomes" id="UP000028999"/>
    </source>
</evidence>
<name>A0A078H8T8_BRANA</name>
<evidence type="ECO:0000256" key="1">
    <source>
        <dbReference type="SAM" id="Phobius"/>
    </source>
</evidence>
<dbReference type="EMBL" id="LK032342">
    <property type="protein sequence ID" value="CDY34900.1"/>
    <property type="molecule type" value="Genomic_DNA"/>
</dbReference>
<evidence type="ECO:0000313" key="2">
    <source>
        <dbReference type="EMBL" id="CDY34900.1"/>
    </source>
</evidence>
<feature type="transmembrane region" description="Helical" evidence="1">
    <location>
        <begin position="21"/>
        <end position="44"/>
    </location>
</feature>
<accession>A0A078H8T8</accession>
<organism evidence="2 3">
    <name type="scientific">Brassica napus</name>
    <name type="common">Rape</name>
    <dbReference type="NCBI Taxonomy" id="3708"/>
    <lineage>
        <taxon>Eukaryota</taxon>
        <taxon>Viridiplantae</taxon>
        <taxon>Streptophyta</taxon>
        <taxon>Embryophyta</taxon>
        <taxon>Tracheophyta</taxon>
        <taxon>Spermatophyta</taxon>
        <taxon>Magnoliopsida</taxon>
        <taxon>eudicotyledons</taxon>
        <taxon>Gunneridae</taxon>
        <taxon>Pentapetalae</taxon>
        <taxon>rosids</taxon>
        <taxon>malvids</taxon>
        <taxon>Brassicales</taxon>
        <taxon>Brassicaceae</taxon>
        <taxon>Brassiceae</taxon>
        <taxon>Brassica</taxon>
    </lineage>
</organism>
<reference evidence="2 3" key="1">
    <citation type="journal article" date="2014" name="Science">
        <title>Plant genetics. Early allopolyploid evolution in the post-Neolithic Brassica napus oilseed genome.</title>
        <authorList>
            <person name="Chalhoub B."/>
            <person name="Denoeud F."/>
            <person name="Liu S."/>
            <person name="Parkin I.A."/>
            <person name="Tang H."/>
            <person name="Wang X."/>
            <person name="Chiquet J."/>
            <person name="Belcram H."/>
            <person name="Tong C."/>
            <person name="Samans B."/>
            <person name="Correa M."/>
            <person name="Da Silva C."/>
            <person name="Just J."/>
            <person name="Falentin C."/>
            <person name="Koh C.S."/>
            <person name="Le Clainche I."/>
            <person name="Bernard M."/>
            <person name="Bento P."/>
            <person name="Noel B."/>
            <person name="Labadie K."/>
            <person name="Alberti A."/>
            <person name="Charles M."/>
            <person name="Arnaud D."/>
            <person name="Guo H."/>
            <person name="Daviaud C."/>
            <person name="Alamery S."/>
            <person name="Jabbari K."/>
            <person name="Zhao M."/>
            <person name="Edger P.P."/>
            <person name="Chelaifa H."/>
            <person name="Tack D."/>
            <person name="Lassalle G."/>
            <person name="Mestiri I."/>
            <person name="Schnel N."/>
            <person name="Le Paslier M.C."/>
            <person name="Fan G."/>
            <person name="Renault V."/>
            <person name="Bayer P.E."/>
            <person name="Golicz A.A."/>
            <person name="Manoli S."/>
            <person name="Lee T.H."/>
            <person name="Thi V.H."/>
            <person name="Chalabi S."/>
            <person name="Hu Q."/>
            <person name="Fan C."/>
            <person name="Tollenaere R."/>
            <person name="Lu Y."/>
            <person name="Battail C."/>
            <person name="Shen J."/>
            <person name="Sidebottom C.H."/>
            <person name="Wang X."/>
            <person name="Canaguier A."/>
            <person name="Chauveau A."/>
            <person name="Berard A."/>
            <person name="Deniot G."/>
            <person name="Guan M."/>
            <person name="Liu Z."/>
            <person name="Sun F."/>
            <person name="Lim Y.P."/>
            <person name="Lyons E."/>
            <person name="Town C.D."/>
            <person name="Bancroft I."/>
            <person name="Wang X."/>
            <person name="Meng J."/>
            <person name="Ma J."/>
            <person name="Pires J.C."/>
            <person name="King G.J."/>
            <person name="Brunel D."/>
            <person name="Delourme R."/>
            <person name="Renard M."/>
            <person name="Aury J.M."/>
            <person name="Adams K.L."/>
            <person name="Batley J."/>
            <person name="Snowdon R.J."/>
            <person name="Tost J."/>
            <person name="Edwards D."/>
            <person name="Zhou Y."/>
            <person name="Hua W."/>
            <person name="Sharpe A.G."/>
            <person name="Paterson A.H."/>
            <person name="Guan C."/>
            <person name="Wincker P."/>
        </authorList>
    </citation>
    <scope>NUCLEOTIDE SEQUENCE [LARGE SCALE GENOMIC DNA]</scope>
    <source>
        <strain evidence="3">cv. Darmor-bzh</strain>
    </source>
</reference>
<dbReference type="PaxDb" id="3708-A0A078H8T8"/>
<gene>
    <name evidence="2" type="primary">BnaA09g48260D</name>
    <name evidence="2" type="ORF">GSBRNA2T00057469001</name>
</gene>
<keyword evidence="3" id="KW-1185">Reference proteome</keyword>
<sequence>MSPQFRRDRSRFNPQQTWVSRVTITVLVTLPITSTKGVMLLLHLHLIMLQELGLIIAKELHLILGL</sequence>
<dbReference type="Gramene" id="CDY34900">
    <property type="protein sequence ID" value="CDY34900"/>
    <property type="gene ID" value="GSBRNA2T00057469001"/>
</dbReference>
<protein>
    <submittedName>
        <fullName evidence="2">BnaA09g48260D protein</fullName>
    </submittedName>
</protein>
<dbReference type="Proteomes" id="UP000028999">
    <property type="component" value="Unassembled WGS sequence"/>
</dbReference>
<keyword evidence="1" id="KW-1133">Transmembrane helix</keyword>